<evidence type="ECO:0000313" key="1">
    <source>
        <dbReference type="EMBL" id="AGW13939.1"/>
    </source>
</evidence>
<dbReference type="Proteomes" id="UP000016587">
    <property type="component" value="Chromosome"/>
</dbReference>
<dbReference type="PATRIC" id="fig|1121448.10.peg.2134"/>
<evidence type="ECO:0000313" key="2">
    <source>
        <dbReference type="Proteomes" id="UP000016587"/>
    </source>
</evidence>
<name>T2GCN2_MEGG1</name>
<protein>
    <submittedName>
        <fullName evidence="1">Putative lipase</fullName>
    </submittedName>
</protein>
<keyword evidence="2" id="KW-1185">Reference proteome</keyword>
<dbReference type="HOGENOM" id="CLU_2057579_0_0_7"/>
<reference evidence="2" key="2">
    <citation type="submission" date="2013-07" db="EMBL/GenBank/DDBJ databases">
        <authorList>
            <person name="Morais-Silva F.O."/>
            <person name="Rezende A.M."/>
            <person name="Pimentel C."/>
            <person name="Resende D.M."/>
            <person name="Santos C.I."/>
            <person name="Clemente C."/>
            <person name="de Oliveira L.M."/>
            <person name="da Silva S.M."/>
            <person name="Costa D.A."/>
            <person name="Varela-Raposo A."/>
            <person name="Horacio E.C.A."/>
            <person name="Matos M."/>
            <person name="Flores O."/>
            <person name="Ruiz J.C."/>
            <person name="Rodrigues-Pousada C."/>
        </authorList>
    </citation>
    <scope>NUCLEOTIDE SEQUENCE [LARGE SCALE GENOMIC DNA]</scope>
    <source>
        <strain evidence="2">ATCC 19364 / DSM 1382 / NCIMB 9332 / VKM B-1759</strain>
    </source>
</reference>
<accession>T2GCN2</accession>
<dbReference type="KEGG" id="dgg:DGI_2181"/>
<proteinExistence type="predicted"/>
<organism evidence="1 2">
    <name type="scientific">Megalodesulfovibrio gigas (strain ATCC 19364 / DSM 1382 / NCIMB 9332 / VKM B-1759)</name>
    <name type="common">Desulfovibrio gigas</name>
    <dbReference type="NCBI Taxonomy" id="1121448"/>
    <lineage>
        <taxon>Bacteria</taxon>
        <taxon>Pseudomonadati</taxon>
        <taxon>Thermodesulfobacteriota</taxon>
        <taxon>Desulfovibrionia</taxon>
        <taxon>Desulfovibrionales</taxon>
        <taxon>Desulfovibrionaceae</taxon>
        <taxon>Megalodesulfovibrio</taxon>
    </lineage>
</organism>
<sequence>MLPYPVIVLPGIQGTELVDFYPVDPEPVWTLWRSSAPWMQHAPSIEGAVLHPDNLRFERAEPARLLPTELFNLIYGELVAELRKELSPDEDQPVPVYPFAYDWRMPLAATVLQRLRTAR</sequence>
<dbReference type="EMBL" id="CP006585">
    <property type="protein sequence ID" value="AGW13939.1"/>
    <property type="molecule type" value="Genomic_DNA"/>
</dbReference>
<dbReference type="AlphaFoldDB" id="T2GCN2"/>
<reference evidence="1 2" key="1">
    <citation type="journal article" date="2013" name="J. Bacteriol.">
        <title>Roles of HynAB and Ech, the only two hydrogenases found in the model sulfate reducer Desulfovibrio gigas.</title>
        <authorList>
            <person name="Morais-Silva F.O."/>
            <person name="Santos C.I."/>
            <person name="Rodrigues R."/>
            <person name="Pereira I.A."/>
            <person name="Rodrigues-Pousada C."/>
        </authorList>
    </citation>
    <scope>NUCLEOTIDE SEQUENCE [LARGE SCALE GENOMIC DNA]</scope>
    <source>
        <strain evidence="2">ATCC 19364 / DSM 1382 / NCIMB 9332 / VKM B-1759</strain>
    </source>
</reference>
<gene>
    <name evidence="1" type="ORF">DGI_2181</name>
</gene>